<protein>
    <submittedName>
        <fullName evidence="3">NIPSNAP family protein</fullName>
    </submittedName>
</protein>
<evidence type="ECO:0000313" key="4">
    <source>
        <dbReference type="Proteomes" id="UP001056291"/>
    </source>
</evidence>
<evidence type="ECO:0000259" key="2">
    <source>
        <dbReference type="Pfam" id="PF07978"/>
    </source>
</evidence>
<evidence type="ECO:0000256" key="1">
    <source>
        <dbReference type="ARBA" id="ARBA00005291"/>
    </source>
</evidence>
<organism evidence="3 4">
    <name type="scientific">Sneathiella marina</name>
    <dbReference type="NCBI Taxonomy" id="2950108"/>
    <lineage>
        <taxon>Bacteria</taxon>
        <taxon>Pseudomonadati</taxon>
        <taxon>Pseudomonadota</taxon>
        <taxon>Alphaproteobacteria</taxon>
        <taxon>Sneathiellales</taxon>
        <taxon>Sneathiellaceae</taxon>
        <taxon>Sneathiella</taxon>
    </lineage>
</organism>
<dbReference type="Proteomes" id="UP001056291">
    <property type="component" value="Chromosome"/>
</dbReference>
<keyword evidence="4" id="KW-1185">Reference proteome</keyword>
<feature type="domain" description="NIPSNAP" evidence="2">
    <location>
        <begin position="4"/>
        <end position="102"/>
    </location>
</feature>
<accession>A0ABY4W9H6</accession>
<proteinExistence type="inferred from homology"/>
<dbReference type="RefSeq" id="WP_251936477.1">
    <property type="nucleotide sequence ID" value="NZ_CP098747.1"/>
</dbReference>
<dbReference type="SUPFAM" id="SSF54909">
    <property type="entry name" value="Dimeric alpha+beta barrel"/>
    <property type="match status" value="1"/>
</dbReference>
<dbReference type="PANTHER" id="PTHR21017">
    <property type="entry name" value="NIPSNAP-RELATED"/>
    <property type="match status" value="1"/>
</dbReference>
<comment type="similarity">
    <text evidence="1">Belongs to the NipSnap family.</text>
</comment>
<dbReference type="PANTHER" id="PTHR21017:SF17">
    <property type="entry name" value="PROTEIN NIPSNAP"/>
    <property type="match status" value="1"/>
</dbReference>
<sequence>MLLDVRTYVTKPGKLNACLALYEQYGKAPQSRILGQPLAFLKTETGNINEYVHIWMFKDAGDRETKRATLWADAEWLAYVKRSGELGALVSQENKLMTPVEFYDCPPAG</sequence>
<evidence type="ECO:0000313" key="3">
    <source>
        <dbReference type="EMBL" id="USG62582.1"/>
    </source>
</evidence>
<dbReference type="InterPro" id="IPR051557">
    <property type="entry name" value="NipSnap_domain"/>
</dbReference>
<dbReference type="InterPro" id="IPR012577">
    <property type="entry name" value="NIPSNAP"/>
</dbReference>
<name>A0ABY4W9H6_9PROT</name>
<gene>
    <name evidence="3" type="ORF">NBZ79_06285</name>
</gene>
<dbReference type="InterPro" id="IPR011008">
    <property type="entry name" value="Dimeric_a/b-barrel"/>
</dbReference>
<dbReference type="EMBL" id="CP098747">
    <property type="protein sequence ID" value="USG62582.1"/>
    <property type="molecule type" value="Genomic_DNA"/>
</dbReference>
<reference evidence="3" key="1">
    <citation type="submission" date="2022-06" db="EMBL/GenBank/DDBJ databases">
        <title>Sneathiella actinostolidae sp. nov., isolated from a sea anemonein the Western Pacific Ocean.</title>
        <authorList>
            <person name="Wei M.J."/>
        </authorList>
    </citation>
    <scope>NUCLEOTIDE SEQUENCE</scope>
    <source>
        <strain evidence="3">PHK-P5</strain>
    </source>
</reference>
<dbReference type="Pfam" id="PF07978">
    <property type="entry name" value="NIPSNAP"/>
    <property type="match status" value="1"/>
</dbReference>
<dbReference type="Gene3D" id="3.30.70.100">
    <property type="match status" value="1"/>
</dbReference>